<name>A0A9P9GTA9_FUSSL</name>
<dbReference type="EMBL" id="JAGTJS010000018">
    <property type="protein sequence ID" value="KAH7243772.1"/>
    <property type="molecule type" value="Genomic_DNA"/>
</dbReference>
<evidence type="ECO:0000313" key="1">
    <source>
        <dbReference type="EMBL" id="KAH7243772.1"/>
    </source>
</evidence>
<accession>A0A9P9GTA9</accession>
<gene>
    <name evidence="1" type="ORF">B0J15DRAFT_552636</name>
</gene>
<sequence>MSLKGGATFITLSSVFRANKMKSHMWVMERPDLNIFNFSLHTQDFSVEKGAYDLSYIQCEIIFDCRGQGNYQPFQVRGSLIAFQEIPSPGTRNGVNPVDVDISVGNPVINPVAGSIQYVTNRYLNPVIRGARDTTRVDYAWVSSTASSVTVYIDTSTAAAN</sequence>
<dbReference type="AlphaFoldDB" id="A0A9P9GTA9"/>
<comment type="caution">
    <text evidence="1">The sequence shown here is derived from an EMBL/GenBank/DDBJ whole genome shotgun (WGS) entry which is preliminary data.</text>
</comment>
<proteinExistence type="predicted"/>
<organism evidence="1 2">
    <name type="scientific">Fusarium solani</name>
    <name type="common">Filamentous fungus</name>
    <dbReference type="NCBI Taxonomy" id="169388"/>
    <lineage>
        <taxon>Eukaryota</taxon>
        <taxon>Fungi</taxon>
        <taxon>Dikarya</taxon>
        <taxon>Ascomycota</taxon>
        <taxon>Pezizomycotina</taxon>
        <taxon>Sordariomycetes</taxon>
        <taxon>Hypocreomycetidae</taxon>
        <taxon>Hypocreales</taxon>
        <taxon>Nectriaceae</taxon>
        <taxon>Fusarium</taxon>
        <taxon>Fusarium solani species complex</taxon>
    </lineage>
</organism>
<keyword evidence="2" id="KW-1185">Reference proteome</keyword>
<evidence type="ECO:0000313" key="2">
    <source>
        <dbReference type="Proteomes" id="UP000736672"/>
    </source>
</evidence>
<protein>
    <submittedName>
        <fullName evidence="1">Uncharacterized protein</fullName>
    </submittedName>
</protein>
<reference evidence="1" key="1">
    <citation type="journal article" date="2021" name="Nat. Commun.">
        <title>Genetic determinants of endophytism in the Arabidopsis root mycobiome.</title>
        <authorList>
            <person name="Mesny F."/>
            <person name="Miyauchi S."/>
            <person name="Thiergart T."/>
            <person name="Pickel B."/>
            <person name="Atanasova L."/>
            <person name="Karlsson M."/>
            <person name="Huettel B."/>
            <person name="Barry K.W."/>
            <person name="Haridas S."/>
            <person name="Chen C."/>
            <person name="Bauer D."/>
            <person name="Andreopoulos W."/>
            <person name="Pangilinan J."/>
            <person name="LaButti K."/>
            <person name="Riley R."/>
            <person name="Lipzen A."/>
            <person name="Clum A."/>
            <person name="Drula E."/>
            <person name="Henrissat B."/>
            <person name="Kohler A."/>
            <person name="Grigoriev I.V."/>
            <person name="Martin F.M."/>
            <person name="Hacquard S."/>
        </authorList>
    </citation>
    <scope>NUCLEOTIDE SEQUENCE</scope>
    <source>
        <strain evidence="1">FSSC 5 MPI-SDFR-AT-0091</strain>
    </source>
</reference>
<dbReference type="OrthoDB" id="5084676at2759"/>
<dbReference type="Proteomes" id="UP000736672">
    <property type="component" value="Unassembled WGS sequence"/>
</dbReference>